<dbReference type="Proteomes" id="UP000886520">
    <property type="component" value="Chromosome 6"/>
</dbReference>
<evidence type="ECO:0000313" key="2">
    <source>
        <dbReference type="Proteomes" id="UP000886520"/>
    </source>
</evidence>
<keyword evidence="2" id="KW-1185">Reference proteome</keyword>
<dbReference type="PANTHER" id="PTHR33266:SF1">
    <property type="entry name" value="F-BOX DOMAIN-CONTAINING PROTEIN"/>
    <property type="match status" value="1"/>
</dbReference>
<organism evidence="1 2">
    <name type="scientific">Adiantum capillus-veneris</name>
    <name type="common">Maidenhair fern</name>
    <dbReference type="NCBI Taxonomy" id="13818"/>
    <lineage>
        <taxon>Eukaryota</taxon>
        <taxon>Viridiplantae</taxon>
        <taxon>Streptophyta</taxon>
        <taxon>Embryophyta</taxon>
        <taxon>Tracheophyta</taxon>
        <taxon>Polypodiopsida</taxon>
        <taxon>Polypodiidae</taxon>
        <taxon>Polypodiales</taxon>
        <taxon>Pteridineae</taxon>
        <taxon>Pteridaceae</taxon>
        <taxon>Vittarioideae</taxon>
        <taxon>Adiantum</taxon>
    </lineage>
</organism>
<accession>A0A9D4ZLS6</accession>
<dbReference type="PANTHER" id="PTHR33266">
    <property type="entry name" value="CHROMOSOME 15, WHOLE GENOME SHOTGUN SEQUENCE"/>
    <property type="match status" value="1"/>
</dbReference>
<protein>
    <submittedName>
        <fullName evidence="1">Uncharacterized protein</fullName>
    </submittedName>
</protein>
<dbReference type="OrthoDB" id="2367476at2759"/>
<proteinExistence type="predicted"/>
<name>A0A9D4ZLS6_ADICA</name>
<gene>
    <name evidence="1" type="ORF">GOP47_0006173</name>
</gene>
<dbReference type="EMBL" id="JABFUD020000006">
    <property type="protein sequence ID" value="KAI5078502.1"/>
    <property type="molecule type" value="Genomic_DNA"/>
</dbReference>
<evidence type="ECO:0000313" key="1">
    <source>
        <dbReference type="EMBL" id="KAI5078502.1"/>
    </source>
</evidence>
<dbReference type="AlphaFoldDB" id="A0A9D4ZLS6"/>
<comment type="caution">
    <text evidence="1">The sequence shown here is derived from an EMBL/GenBank/DDBJ whole genome shotgun (WGS) entry which is preliminary data.</text>
</comment>
<sequence length="382" mass="42929">MVREVALHRAAEKARDADTLDKRAVERVPVPDDLEGCTFRLLDTLRVKHAVKEVFVEFYGSGTWLPLSEVEPMSLTWPEVVHVLISDEPGGNVLSVSRIELDELSTTEKAFNLEFQNPDNVSTMHQALSCIMRGGMAMLRLLAFSSLVVGGRAGWYANCGRRIQGNNYWEDVQEQTEKFLAVLSRKDGLTKIQQSKQITWATWEIEAHTEFVRFWPNSLMKNAQKLEYVFVFDEARHLVRNDDQLNCFLPIRRATRAVGGCGIVVLFIDTSSEISNFSAPDLADPSDRVTAGNVKLASPIWGTFSADISGKDSLQLFSAKTLNSIASRIGAVRYGRPLWWATFRSHLPYLRKGEEYSEHAKLCAFEVTRRLAQDKLLGGSGK</sequence>
<reference evidence="1" key="1">
    <citation type="submission" date="2021-01" db="EMBL/GenBank/DDBJ databases">
        <title>Adiantum capillus-veneris genome.</title>
        <authorList>
            <person name="Fang Y."/>
            <person name="Liao Q."/>
        </authorList>
    </citation>
    <scope>NUCLEOTIDE SEQUENCE</scope>
    <source>
        <strain evidence="1">H3</strain>
        <tissue evidence="1">Leaf</tissue>
    </source>
</reference>